<protein>
    <submittedName>
        <fullName evidence="14">FAD-binding type PCMH-like superfamily</fullName>
    </submittedName>
</protein>
<keyword evidence="8" id="KW-0547">Nucleotide-binding</keyword>
<comment type="similarity">
    <text evidence="3">Belongs to the oxygen-dependent FAD-linked oxidoreductase family.</text>
</comment>
<keyword evidence="6" id="KW-0285">Flavoprotein</keyword>
<gene>
    <name evidence="14" type="ORF">ISN44_As13g004270</name>
</gene>
<evidence type="ECO:0000256" key="11">
    <source>
        <dbReference type="ARBA" id="ARBA00023157"/>
    </source>
</evidence>
<name>A0A8T1XPJ1_ARASU</name>
<dbReference type="Pfam" id="PF08031">
    <property type="entry name" value="BBE"/>
    <property type="match status" value="1"/>
</dbReference>
<evidence type="ECO:0000256" key="7">
    <source>
        <dbReference type="ARBA" id="ARBA00022729"/>
    </source>
</evidence>
<reference evidence="14 15" key="1">
    <citation type="submission" date="2020-12" db="EMBL/GenBank/DDBJ databases">
        <title>Concerted genomic and epigenomic changes stabilize Arabidopsis allopolyploids.</title>
        <authorList>
            <person name="Chen Z."/>
        </authorList>
    </citation>
    <scope>NUCLEOTIDE SEQUENCE [LARGE SCALE GENOMIC DNA]</scope>
    <source>
        <strain evidence="14">As9502</strain>
        <tissue evidence="14">Leaf</tissue>
    </source>
</reference>
<evidence type="ECO:0000256" key="12">
    <source>
        <dbReference type="ARBA" id="ARBA00023180"/>
    </source>
</evidence>
<comment type="cofactor">
    <cofactor evidence="1">
        <name>FAD</name>
        <dbReference type="ChEBI" id="CHEBI:57692"/>
    </cofactor>
</comment>
<evidence type="ECO:0000256" key="5">
    <source>
        <dbReference type="ARBA" id="ARBA00022525"/>
    </source>
</evidence>
<dbReference type="AlphaFoldDB" id="A0A8T1XPJ1"/>
<evidence type="ECO:0000313" key="15">
    <source>
        <dbReference type="Proteomes" id="UP000694251"/>
    </source>
</evidence>
<dbReference type="GO" id="GO:0071949">
    <property type="term" value="F:FAD binding"/>
    <property type="evidence" value="ECO:0007669"/>
    <property type="project" value="InterPro"/>
</dbReference>
<dbReference type="EMBL" id="JAEFBJ010000013">
    <property type="protein sequence ID" value="KAG7536480.1"/>
    <property type="molecule type" value="Genomic_DNA"/>
</dbReference>
<keyword evidence="12" id="KW-0325">Glycoprotein</keyword>
<keyword evidence="10" id="KW-0560">Oxidoreductase</keyword>
<evidence type="ECO:0000313" key="14">
    <source>
        <dbReference type="EMBL" id="KAG7536480.1"/>
    </source>
</evidence>
<evidence type="ECO:0000256" key="2">
    <source>
        <dbReference type="ARBA" id="ARBA00004191"/>
    </source>
</evidence>
<accession>A0A8T1XPJ1</accession>
<dbReference type="InterPro" id="IPR006094">
    <property type="entry name" value="Oxid_FAD_bind_N"/>
</dbReference>
<proteinExistence type="inferred from homology"/>
<keyword evidence="11" id="KW-1015">Disulfide bond</keyword>
<sequence length="547" mass="62721">MLYLCNFKHKKANTLKMRTLEAFALSLFLVFLVKWVNSDSNSLPSRDQFLSCMSTHSGSSFINPRSFIHKPDSRLYTNFSQSLSQNYRFLTLNFTSQKPILIVTPRTESEIQRSILCSRKLGMQVRTKSGGHDYEGLSYLSLHSPFIILDLVNFRSIEINLVDETAWVGAGATIGELYYKIAQLSKIHGFPAGTCPSVGVGGHFSGGGFGAMMRKHGLAADNIMDARFVDANGRIYNSRREMGEDLFWAIRGGGAASFGVVLSWKVKLVRVPEKVTCFTRYLPLTQNMTKIVHRWQQIAADLDDNLFIRVIIYNTGGSVQATFQANYLGAIDNLIPLMNQKFPELGLRFQDCSEMTWIDSIMYFNWKKGQPLETLLDREQRYNDLYFKAKSDFVKNPIPEIGLQGIWKRFHEVESPMMIMEPLGGKMYEIGETETPFPHRIGNLYNIQYIVKWKVKDIGEMEKHVTWMRLLYRYMRVYVSGSPRGAYLNYRDLDLGMNKGINTSFEDARLWGFRYFGSNFKRLAMVKGKIDPTNFFRNEQSVPPLVV</sequence>
<evidence type="ECO:0000256" key="8">
    <source>
        <dbReference type="ARBA" id="ARBA00022741"/>
    </source>
</evidence>
<comment type="caution">
    <text evidence="14">The sequence shown here is derived from an EMBL/GenBank/DDBJ whole genome shotgun (WGS) entry which is preliminary data.</text>
</comment>
<comment type="subcellular location">
    <subcellularLocation>
        <location evidence="2">Secreted</location>
        <location evidence="2">Cell wall</location>
    </subcellularLocation>
</comment>
<organism evidence="14 15">
    <name type="scientific">Arabidopsis suecica</name>
    <name type="common">Swedish thale-cress</name>
    <name type="synonym">Cardaminopsis suecica</name>
    <dbReference type="NCBI Taxonomy" id="45249"/>
    <lineage>
        <taxon>Eukaryota</taxon>
        <taxon>Viridiplantae</taxon>
        <taxon>Streptophyta</taxon>
        <taxon>Embryophyta</taxon>
        <taxon>Tracheophyta</taxon>
        <taxon>Spermatophyta</taxon>
        <taxon>Magnoliopsida</taxon>
        <taxon>eudicotyledons</taxon>
        <taxon>Gunneridae</taxon>
        <taxon>Pentapetalae</taxon>
        <taxon>rosids</taxon>
        <taxon>malvids</taxon>
        <taxon>Brassicales</taxon>
        <taxon>Brassicaceae</taxon>
        <taxon>Camelineae</taxon>
        <taxon>Arabidopsis</taxon>
    </lineage>
</organism>
<dbReference type="GO" id="GO:0016491">
    <property type="term" value="F:oxidoreductase activity"/>
    <property type="evidence" value="ECO:0007669"/>
    <property type="project" value="UniProtKB-KW"/>
</dbReference>
<keyword evidence="4" id="KW-0134">Cell wall</keyword>
<keyword evidence="5" id="KW-0964">Secreted</keyword>
<keyword evidence="15" id="KW-1185">Reference proteome</keyword>
<dbReference type="PROSITE" id="PS00862">
    <property type="entry name" value="OX2_COVAL_FAD"/>
    <property type="match status" value="1"/>
</dbReference>
<evidence type="ECO:0000256" key="3">
    <source>
        <dbReference type="ARBA" id="ARBA00005466"/>
    </source>
</evidence>
<dbReference type="PANTHER" id="PTHR32448">
    <property type="entry name" value="OS08G0158400 PROTEIN"/>
    <property type="match status" value="1"/>
</dbReference>
<dbReference type="PROSITE" id="PS51387">
    <property type="entry name" value="FAD_PCMH"/>
    <property type="match status" value="1"/>
</dbReference>
<evidence type="ECO:0000259" key="13">
    <source>
        <dbReference type="PROSITE" id="PS51387"/>
    </source>
</evidence>
<evidence type="ECO:0000256" key="4">
    <source>
        <dbReference type="ARBA" id="ARBA00022512"/>
    </source>
</evidence>
<dbReference type="FunFam" id="3.30.43.10:FF:000004">
    <property type="entry name" value="Berberine bridge enzyme-like 15"/>
    <property type="match status" value="1"/>
</dbReference>
<dbReference type="Proteomes" id="UP000694251">
    <property type="component" value="Chromosome 13"/>
</dbReference>
<dbReference type="OrthoDB" id="407275at2759"/>
<feature type="domain" description="FAD-binding PCMH-type" evidence="13">
    <location>
        <begin position="95"/>
        <end position="271"/>
    </location>
</feature>
<keyword evidence="7" id="KW-0732">Signal</keyword>
<dbReference type="InterPro" id="IPR012951">
    <property type="entry name" value="BBE"/>
</dbReference>
<dbReference type="InterPro" id="IPR006093">
    <property type="entry name" value="Oxy_OxRdtase_FAD_BS"/>
</dbReference>
<evidence type="ECO:0000256" key="6">
    <source>
        <dbReference type="ARBA" id="ARBA00022630"/>
    </source>
</evidence>
<evidence type="ECO:0000256" key="10">
    <source>
        <dbReference type="ARBA" id="ARBA00023002"/>
    </source>
</evidence>
<keyword evidence="9" id="KW-0274">FAD</keyword>
<evidence type="ECO:0000256" key="9">
    <source>
        <dbReference type="ARBA" id="ARBA00022827"/>
    </source>
</evidence>
<evidence type="ECO:0000256" key="1">
    <source>
        <dbReference type="ARBA" id="ARBA00001974"/>
    </source>
</evidence>
<dbReference type="Pfam" id="PF01565">
    <property type="entry name" value="FAD_binding_4"/>
    <property type="match status" value="1"/>
</dbReference>
<dbReference type="InterPro" id="IPR016166">
    <property type="entry name" value="FAD-bd_PCMH"/>
</dbReference>